<reference evidence="2" key="1">
    <citation type="submission" date="2014-11" db="EMBL/GenBank/DDBJ databases">
        <authorList>
            <person name="Amaro Gonzalez C."/>
        </authorList>
    </citation>
    <scope>NUCLEOTIDE SEQUENCE</scope>
</reference>
<evidence type="ECO:0000256" key="1">
    <source>
        <dbReference type="SAM" id="MobiDB-lite"/>
    </source>
</evidence>
<organism evidence="2">
    <name type="scientific">Anguilla anguilla</name>
    <name type="common">European freshwater eel</name>
    <name type="synonym">Muraena anguilla</name>
    <dbReference type="NCBI Taxonomy" id="7936"/>
    <lineage>
        <taxon>Eukaryota</taxon>
        <taxon>Metazoa</taxon>
        <taxon>Chordata</taxon>
        <taxon>Craniata</taxon>
        <taxon>Vertebrata</taxon>
        <taxon>Euteleostomi</taxon>
        <taxon>Actinopterygii</taxon>
        <taxon>Neopterygii</taxon>
        <taxon>Teleostei</taxon>
        <taxon>Anguilliformes</taxon>
        <taxon>Anguillidae</taxon>
        <taxon>Anguilla</taxon>
    </lineage>
</organism>
<feature type="region of interest" description="Disordered" evidence="1">
    <location>
        <begin position="45"/>
        <end position="71"/>
    </location>
</feature>
<sequence length="71" mass="7871">MQSIIITVVTLMVKTERPYLGGEGDRGLALAERNRCTRTEHFLSAAASQDASRREGVGLKPVDGDRERERV</sequence>
<accession>A0A0E9TUG1</accession>
<name>A0A0E9TUG1_ANGAN</name>
<reference evidence="2" key="2">
    <citation type="journal article" date="2015" name="Fish Shellfish Immunol.">
        <title>Early steps in the European eel (Anguilla anguilla)-Vibrio vulnificus interaction in the gills: Role of the RtxA13 toxin.</title>
        <authorList>
            <person name="Callol A."/>
            <person name="Pajuelo D."/>
            <person name="Ebbesson L."/>
            <person name="Teles M."/>
            <person name="MacKenzie S."/>
            <person name="Amaro C."/>
        </authorList>
    </citation>
    <scope>NUCLEOTIDE SEQUENCE</scope>
</reference>
<dbReference type="AlphaFoldDB" id="A0A0E9TUG1"/>
<feature type="compositionally biased region" description="Basic and acidic residues" evidence="1">
    <location>
        <begin position="51"/>
        <end position="71"/>
    </location>
</feature>
<protein>
    <submittedName>
        <fullName evidence="2">Uncharacterized protein</fullName>
    </submittedName>
</protein>
<proteinExistence type="predicted"/>
<dbReference type="EMBL" id="GBXM01052229">
    <property type="protein sequence ID" value="JAH56348.1"/>
    <property type="molecule type" value="Transcribed_RNA"/>
</dbReference>
<evidence type="ECO:0000313" key="2">
    <source>
        <dbReference type="EMBL" id="JAH56348.1"/>
    </source>
</evidence>